<name>A0A5Y2KI46_SALET</name>
<evidence type="ECO:0000313" key="1">
    <source>
        <dbReference type="EMBL" id="ECE5909025.1"/>
    </source>
</evidence>
<sequence length="93" mass="10591">MITPQVAIDIAKDYSTRKKLGWDESSVVVKKQMIKGNPCFVIYTGDIDLTKLDWLDTVTTTAFHVYVSMVTGECLGYEICNRGICFERKISYK</sequence>
<proteinExistence type="predicted"/>
<dbReference type="AlphaFoldDB" id="A0A5Y2KI46"/>
<dbReference type="RefSeq" id="WP_024798120.1">
    <property type="nucleotide sequence ID" value="NZ_JBMAZI010000001.1"/>
</dbReference>
<dbReference type="EMBL" id="AAIILT010000003">
    <property type="protein sequence ID" value="ECE5909025.1"/>
    <property type="molecule type" value="Genomic_DNA"/>
</dbReference>
<gene>
    <name evidence="1" type="ORF">AH079_05345</name>
</gene>
<comment type="caution">
    <text evidence="1">The sequence shown here is derived from an EMBL/GenBank/DDBJ whole genome shotgun (WGS) entry which is preliminary data.</text>
</comment>
<reference evidence="1" key="1">
    <citation type="submission" date="2018-05" db="EMBL/GenBank/DDBJ databases">
        <authorList>
            <consortium name="GenomeTrakr network: Whole genome sequencing for foodborne pathogen traceback"/>
        </authorList>
    </citation>
    <scope>NUCLEOTIDE SEQUENCE</scope>
    <source>
        <strain evidence="1">FDA00001697</strain>
    </source>
</reference>
<organism evidence="1">
    <name type="scientific">Salmonella enterica I</name>
    <dbReference type="NCBI Taxonomy" id="59201"/>
    <lineage>
        <taxon>Bacteria</taxon>
        <taxon>Pseudomonadati</taxon>
        <taxon>Pseudomonadota</taxon>
        <taxon>Gammaproteobacteria</taxon>
        <taxon>Enterobacterales</taxon>
        <taxon>Enterobacteriaceae</taxon>
        <taxon>Salmonella</taxon>
    </lineage>
</organism>
<protein>
    <submittedName>
        <fullName evidence="1">Uncharacterized protein</fullName>
    </submittedName>
</protein>
<accession>A0A5Y2KI46</accession>